<feature type="transmembrane region" description="Helical" evidence="1">
    <location>
        <begin position="363"/>
        <end position="381"/>
    </location>
</feature>
<accession>A0ABW5T5B6</accession>
<feature type="transmembrane region" description="Helical" evidence="1">
    <location>
        <begin position="143"/>
        <end position="162"/>
    </location>
</feature>
<sequence length="469" mass="52636">MKVETVGSVRDTKNPLPTVKATEKNTFDFKKMNWRTSAWTALISVGIALALSLLSFLLINSAVNDSISLPEGEESAISMATNQFTHSLETEFDVTIPNPQDIIGFFGYFVLSHMSSPELVVDGTGYIMGEGSPVEGQVSFNHGILAFLWIPFTALFIGGMYLGRRTANLNNMDRLQYAGLSSLLYAIVPAFISLFAGFQYSIGTEATATAMYGSITLHYSFFSTLIFAFLLGMIPLMFGLLTQAVRDRKSIGYSHYFYKAVTTGTGLIISLSVVAFFIMLFGDIFEKWGIHNDFTWLMTIILFFVLACQLGFTILSLLHFGSMKVVNTQTQTADSYSLFGGTIKDEYLHQALMNFNFYTNIEFYLQMFIFLPILVFLYAGYRLSKRSGTTIQPVLLFSLIYSVFIAIIAVLGTNSFEFMFHNFEGRSEVFENTIKINVPFFRLFILSFIFSSVVTYAGTWIRTVFHKSS</sequence>
<protein>
    <submittedName>
        <fullName evidence="2">Uncharacterized protein</fullName>
    </submittedName>
</protein>
<feature type="transmembrane region" description="Helical" evidence="1">
    <location>
        <begin position="222"/>
        <end position="244"/>
    </location>
</feature>
<gene>
    <name evidence="2" type="ORF">ACFSUB_16190</name>
</gene>
<feature type="transmembrane region" description="Helical" evidence="1">
    <location>
        <begin position="38"/>
        <end position="59"/>
    </location>
</feature>
<reference evidence="3" key="1">
    <citation type="journal article" date="2019" name="Int. J. Syst. Evol. Microbiol.">
        <title>The Global Catalogue of Microorganisms (GCM) 10K type strain sequencing project: providing services to taxonomists for standard genome sequencing and annotation.</title>
        <authorList>
            <consortium name="The Broad Institute Genomics Platform"/>
            <consortium name="The Broad Institute Genome Sequencing Center for Infectious Disease"/>
            <person name="Wu L."/>
            <person name="Ma J."/>
        </authorList>
    </citation>
    <scope>NUCLEOTIDE SEQUENCE [LARGE SCALE GENOMIC DNA]</scope>
    <source>
        <strain evidence="3">KCTC 33792</strain>
    </source>
</reference>
<feature type="transmembrane region" description="Helical" evidence="1">
    <location>
        <begin position="256"/>
        <end position="282"/>
    </location>
</feature>
<name>A0ABW5T5B6_9BACI</name>
<dbReference type="EMBL" id="JBHUML010000006">
    <property type="protein sequence ID" value="MFD2706996.1"/>
    <property type="molecule type" value="Genomic_DNA"/>
</dbReference>
<proteinExistence type="predicted"/>
<evidence type="ECO:0000313" key="3">
    <source>
        <dbReference type="Proteomes" id="UP001597520"/>
    </source>
</evidence>
<feature type="transmembrane region" description="Helical" evidence="1">
    <location>
        <begin position="440"/>
        <end position="461"/>
    </location>
</feature>
<feature type="transmembrane region" description="Helical" evidence="1">
    <location>
        <begin position="183"/>
        <end position="202"/>
    </location>
</feature>
<comment type="caution">
    <text evidence="2">The sequence shown here is derived from an EMBL/GenBank/DDBJ whole genome shotgun (WGS) entry which is preliminary data.</text>
</comment>
<feature type="transmembrane region" description="Helical" evidence="1">
    <location>
        <begin position="294"/>
        <end position="318"/>
    </location>
</feature>
<dbReference type="Proteomes" id="UP001597520">
    <property type="component" value="Unassembled WGS sequence"/>
</dbReference>
<dbReference type="RefSeq" id="WP_380714589.1">
    <property type="nucleotide sequence ID" value="NZ_JBHUML010000006.1"/>
</dbReference>
<keyword evidence="1" id="KW-0812">Transmembrane</keyword>
<keyword evidence="3" id="KW-1185">Reference proteome</keyword>
<evidence type="ECO:0000256" key="1">
    <source>
        <dbReference type="SAM" id="Phobius"/>
    </source>
</evidence>
<evidence type="ECO:0000313" key="2">
    <source>
        <dbReference type="EMBL" id="MFD2706996.1"/>
    </source>
</evidence>
<feature type="transmembrane region" description="Helical" evidence="1">
    <location>
        <begin position="393"/>
        <end position="420"/>
    </location>
</feature>
<organism evidence="2 3">
    <name type="scientific">Salibacterium lacus</name>
    <dbReference type="NCBI Taxonomy" id="1898109"/>
    <lineage>
        <taxon>Bacteria</taxon>
        <taxon>Bacillati</taxon>
        <taxon>Bacillota</taxon>
        <taxon>Bacilli</taxon>
        <taxon>Bacillales</taxon>
        <taxon>Bacillaceae</taxon>
    </lineage>
</organism>
<keyword evidence="1" id="KW-1133">Transmembrane helix</keyword>
<keyword evidence="1" id="KW-0472">Membrane</keyword>